<protein>
    <submittedName>
        <fullName evidence="3">CC domain-containing protein</fullName>
    </submittedName>
</protein>
<reference evidence="3" key="1">
    <citation type="submission" date="2017-02" db="UniProtKB">
        <authorList>
            <consortium name="WormBaseParasite"/>
        </authorList>
    </citation>
    <scope>IDENTIFICATION</scope>
</reference>
<gene>
    <name evidence="1" type="ORF">NBR_LOCUS4845</name>
</gene>
<dbReference type="WBParaSite" id="NBR_0000484401-mRNA-1">
    <property type="protein sequence ID" value="NBR_0000484401-mRNA-1"/>
    <property type="gene ID" value="NBR_0000484401"/>
</dbReference>
<evidence type="ECO:0000313" key="1">
    <source>
        <dbReference type="EMBL" id="VDL68434.1"/>
    </source>
</evidence>
<dbReference type="SMART" id="SM00289">
    <property type="entry name" value="WR1"/>
    <property type="match status" value="1"/>
</dbReference>
<dbReference type="STRING" id="27835.A0A0N4XQP2"/>
<dbReference type="InterPro" id="IPR006150">
    <property type="entry name" value="Cys_repeat_1"/>
</dbReference>
<accession>A0A0N4XQP2</accession>
<organism evidence="3">
    <name type="scientific">Nippostrongylus brasiliensis</name>
    <name type="common">Rat hookworm</name>
    <dbReference type="NCBI Taxonomy" id="27835"/>
    <lineage>
        <taxon>Eukaryota</taxon>
        <taxon>Metazoa</taxon>
        <taxon>Ecdysozoa</taxon>
        <taxon>Nematoda</taxon>
        <taxon>Chromadorea</taxon>
        <taxon>Rhabditida</taxon>
        <taxon>Rhabditina</taxon>
        <taxon>Rhabditomorpha</taxon>
        <taxon>Strongyloidea</taxon>
        <taxon>Heligmosomidae</taxon>
        <taxon>Nippostrongylus</taxon>
    </lineage>
</organism>
<dbReference type="AlphaFoldDB" id="A0A0N4XQP2"/>
<keyword evidence="2" id="KW-1185">Reference proteome</keyword>
<sequence>MALGPCTASCGLGYACSADVFNSQCCPVVDYTNPQNILGPSMGGMCPIGYVVVYTTPEVPGVCSPDKQVGLCTSSVCPAGFTCNQYAGVCCP</sequence>
<reference evidence="1 2" key="2">
    <citation type="submission" date="2018-11" db="EMBL/GenBank/DDBJ databases">
        <authorList>
            <consortium name="Pathogen Informatics"/>
        </authorList>
    </citation>
    <scope>NUCLEOTIDE SEQUENCE [LARGE SCALE GENOMIC DNA]</scope>
</reference>
<evidence type="ECO:0000313" key="3">
    <source>
        <dbReference type="WBParaSite" id="NBR_0000484401-mRNA-1"/>
    </source>
</evidence>
<proteinExistence type="predicted"/>
<dbReference type="Proteomes" id="UP000271162">
    <property type="component" value="Unassembled WGS sequence"/>
</dbReference>
<dbReference type="EMBL" id="UYSL01009983">
    <property type="protein sequence ID" value="VDL68434.1"/>
    <property type="molecule type" value="Genomic_DNA"/>
</dbReference>
<name>A0A0N4XQP2_NIPBR</name>
<evidence type="ECO:0000313" key="2">
    <source>
        <dbReference type="Proteomes" id="UP000271162"/>
    </source>
</evidence>